<evidence type="ECO:0000256" key="3">
    <source>
        <dbReference type="ARBA" id="ARBA00022989"/>
    </source>
</evidence>
<keyword evidence="3 5" id="KW-1133">Transmembrane helix</keyword>
<dbReference type="GO" id="GO:0016874">
    <property type="term" value="F:ligase activity"/>
    <property type="evidence" value="ECO:0007669"/>
    <property type="project" value="UniProtKB-KW"/>
</dbReference>
<feature type="transmembrane region" description="Helical" evidence="5">
    <location>
        <begin position="97"/>
        <end position="116"/>
    </location>
</feature>
<dbReference type="PANTHER" id="PTHR37422:SF17">
    <property type="entry name" value="O-ANTIGEN LIGASE"/>
    <property type="match status" value="1"/>
</dbReference>
<keyword evidence="7" id="KW-0436">Ligase</keyword>
<keyword evidence="4 5" id="KW-0472">Membrane</keyword>
<evidence type="ECO:0000313" key="8">
    <source>
        <dbReference type="Proteomes" id="UP000240892"/>
    </source>
</evidence>
<evidence type="ECO:0000259" key="6">
    <source>
        <dbReference type="Pfam" id="PF04932"/>
    </source>
</evidence>
<feature type="domain" description="O-antigen ligase-related" evidence="6">
    <location>
        <begin position="196"/>
        <end position="337"/>
    </location>
</feature>
<feature type="transmembrane region" description="Helical" evidence="5">
    <location>
        <begin position="190"/>
        <end position="217"/>
    </location>
</feature>
<dbReference type="PANTHER" id="PTHR37422">
    <property type="entry name" value="TEICHURONIC ACID BIOSYNTHESIS PROTEIN TUAE"/>
    <property type="match status" value="1"/>
</dbReference>
<sequence>MNFLAFVKHKEACWQSIWNRGLVSLFIIMNFFDHITRYKHAVTGLMLITALYYVAKKKTQLLSIFKNNLTYALLCFVAVCVYAVAISVDPAYSLSKFANTVLEKLLLMTLLIPILLHEESKENVARTLIYSLIVGILPLAIADGWQYYREYQQGIMPLTDFAHKYRSDILIFMAPAFLFLWNFKTTKARVLFFAIACVMGFMIVGTLQRGTWLAILIPAFIWCVIKREWKLPLLAAVLLGGVLVTGYLKDRDAFKLLFHKMQQTSSSYRYGGGTQGSALDLIMENPIKGYGYGEDIFYRVYNSRVHDYPQWFFKQSIGPHNLTLSMWYAGGLLGLFAVWYLLISLLTEAVKGYRASQGIIKEAWLLIGLILVGNLFVRGAFETVSIENLTMLLGIALTLKARSQQH</sequence>
<reference evidence="7 8" key="1">
    <citation type="submission" date="2018-03" db="EMBL/GenBank/DDBJ databases">
        <title>First report of an OXA-48+CTX-M-M-producing Kluyvera ascorbata clone recovered from patients admitted in a University Hospital in Madrid, Spain.</title>
        <authorList>
            <person name="Hernandez-Garcia M."/>
            <person name="Leon-Sampedro R."/>
            <person name="Perez-Viso B."/>
            <person name="Morosini M.I."/>
            <person name="Lopez-Fresnena N."/>
            <person name="Coque T.M."/>
            <person name="Bonten M."/>
            <person name="Malhotra-Kumar S."/>
            <person name="Ruiz-Garbajosa P."/>
            <person name="Canton R."/>
        </authorList>
    </citation>
    <scope>NUCLEOTIDE SEQUENCE [LARGE SCALE GENOMIC DNA]</scope>
    <source>
        <strain evidence="7 8">KA2</strain>
    </source>
</reference>
<dbReference type="InterPro" id="IPR051533">
    <property type="entry name" value="WaaL-like"/>
</dbReference>
<dbReference type="AlphaFoldDB" id="A0A2T2Y5F3"/>
<comment type="caution">
    <text evidence="7">The sequence shown here is derived from an EMBL/GenBank/DDBJ whole genome shotgun (WGS) entry which is preliminary data.</text>
</comment>
<dbReference type="Pfam" id="PF04932">
    <property type="entry name" value="Wzy_C"/>
    <property type="match status" value="1"/>
</dbReference>
<dbReference type="GO" id="GO:0016020">
    <property type="term" value="C:membrane"/>
    <property type="evidence" value="ECO:0007669"/>
    <property type="project" value="UniProtKB-SubCell"/>
</dbReference>
<proteinExistence type="predicted"/>
<gene>
    <name evidence="7" type="ORF">C8256_05375</name>
</gene>
<evidence type="ECO:0000256" key="1">
    <source>
        <dbReference type="ARBA" id="ARBA00004141"/>
    </source>
</evidence>
<accession>A0A2T2Y5F3</accession>
<dbReference type="Proteomes" id="UP000240892">
    <property type="component" value="Unassembled WGS sequence"/>
</dbReference>
<dbReference type="NCBIfam" id="NF012031">
    <property type="entry name" value="PRK15487.1"/>
    <property type="match status" value="1"/>
</dbReference>
<keyword evidence="2 5" id="KW-0812">Transmembrane</keyword>
<comment type="subcellular location">
    <subcellularLocation>
        <location evidence="1">Membrane</location>
        <topology evidence="1">Multi-pass membrane protein</topology>
    </subcellularLocation>
</comment>
<feature type="transmembrane region" description="Helical" evidence="5">
    <location>
        <begin position="128"/>
        <end position="145"/>
    </location>
</feature>
<evidence type="ECO:0000256" key="2">
    <source>
        <dbReference type="ARBA" id="ARBA00022692"/>
    </source>
</evidence>
<organism evidence="7 8">
    <name type="scientific">Kluyvera genomosp. 2</name>
    <dbReference type="NCBI Taxonomy" id="2774054"/>
    <lineage>
        <taxon>Bacteria</taxon>
        <taxon>Pseudomonadati</taxon>
        <taxon>Pseudomonadota</taxon>
        <taxon>Gammaproteobacteria</taxon>
        <taxon>Enterobacterales</taxon>
        <taxon>Enterobacteriaceae</taxon>
        <taxon>Kluyvera</taxon>
    </lineage>
</organism>
<protein>
    <submittedName>
        <fullName evidence="7">O-antigen ligase RfaL</fullName>
    </submittedName>
</protein>
<feature type="transmembrane region" description="Helical" evidence="5">
    <location>
        <begin position="38"/>
        <end position="55"/>
    </location>
</feature>
<feature type="transmembrane region" description="Helical" evidence="5">
    <location>
        <begin position="67"/>
        <end position="85"/>
    </location>
</feature>
<evidence type="ECO:0000256" key="4">
    <source>
        <dbReference type="ARBA" id="ARBA00023136"/>
    </source>
</evidence>
<feature type="transmembrane region" description="Helical" evidence="5">
    <location>
        <begin position="363"/>
        <end position="381"/>
    </location>
</feature>
<dbReference type="EMBL" id="PYHO01000003">
    <property type="protein sequence ID" value="PSR47753.1"/>
    <property type="molecule type" value="Genomic_DNA"/>
</dbReference>
<dbReference type="InterPro" id="IPR007016">
    <property type="entry name" value="O-antigen_ligase-rel_domated"/>
</dbReference>
<feature type="transmembrane region" description="Helical" evidence="5">
    <location>
        <begin position="229"/>
        <end position="248"/>
    </location>
</feature>
<feature type="transmembrane region" description="Helical" evidence="5">
    <location>
        <begin position="324"/>
        <end position="343"/>
    </location>
</feature>
<dbReference type="RefSeq" id="WP_106924962.1">
    <property type="nucleotide sequence ID" value="NZ_CABMMU010000003.1"/>
</dbReference>
<feature type="transmembrane region" description="Helical" evidence="5">
    <location>
        <begin position="165"/>
        <end position="183"/>
    </location>
</feature>
<keyword evidence="8" id="KW-1185">Reference proteome</keyword>
<evidence type="ECO:0000256" key="5">
    <source>
        <dbReference type="SAM" id="Phobius"/>
    </source>
</evidence>
<evidence type="ECO:0000313" key="7">
    <source>
        <dbReference type="EMBL" id="PSR47753.1"/>
    </source>
</evidence>
<name>A0A2T2Y5F3_9ENTR</name>